<keyword evidence="1" id="KW-1133">Transmembrane helix</keyword>
<name>A0A0C9U5H2_SPHS4</name>
<protein>
    <submittedName>
        <fullName evidence="2">Uncharacterized protein</fullName>
    </submittedName>
</protein>
<evidence type="ECO:0000256" key="1">
    <source>
        <dbReference type="SAM" id="Phobius"/>
    </source>
</evidence>
<dbReference type="Proteomes" id="UP000054279">
    <property type="component" value="Unassembled WGS sequence"/>
</dbReference>
<accession>A0A0C9U5H2</accession>
<dbReference type="HOGENOM" id="CLU_1180875_0_0_1"/>
<keyword evidence="1" id="KW-0812">Transmembrane</keyword>
<sequence length="235" mass="26853">MPNWWCLNTALKGGPCDATFIDLLAKIISQTSGTEGKALHFSSQLLDLLLYHCAKRPNDPLEEVTVDCLWIVKREVKKVMNTPRPQEKLWLFPVLIWGIWVLGMIDTVAAQITLQVLKRQEDRDSQEYPESYTPAEVLDALMEVWKLMKEYMVTLLPTLLLTGSIQSVDHFLGDETNDHGLLLLRRIKDLMASKLLYDTNDVTIEGWKGELKCYLDRAEEDIIWIDGAGKILLLP</sequence>
<dbReference type="AlphaFoldDB" id="A0A0C9U5H2"/>
<feature type="transmembrane region" description="Helical" evidence="1">
    <location>
        <begin position="90"/>
        <end position="114"/>
    </location>
</feature>
<keyword evidence="3" id="KW-1185">Reference proteome</keyword>
<keyword evidence="1" id="KW-0472">Membrane</keyword>
<proteinExistence type="predicted"/>
<gene>
    <name evidence="2" type="ORF">M422DRAFT_259148</name>
</gene>
<dbReference type="EMBL" id="KN837162">
    <property type="protein sequence ID" value="KIJ38238.1"/>
    <property type="molecule type" value="Genomic_DNA"/>
</dbReference>
<organism evidence="2 3">
    <name type="scientific">Sphaerobolus stellatus (strain SS14)</name>
    <dbReference type="NCBI Taxonomy" id="990650"/>
    <lineage>
        <taxon>Eukaryota</taxon>
        <taxon>Fungi</taxon>
        <taxon>Dikarya</taxon>
        <taxon>Basidiomycota</taxon>
        <taxon>Agaricomycotina</taxon>
        <taxon>Agaricomycetes</taxon>
        <taxon>Phallomycetidae</taxon>
        <taxon>Geastrales</taxon>
        <taxon>Sphaerobolaceae</taxon>
        <taxon>Sphaerobolus</taxon>
    </lineage>
</organism>
<evidence type="ECO:0000313" key="2">
    <source>
        <dbReference type="EMBL" id="KIJ38238.1"/>
    </source>
</evidence>
<reference evidence="2 3" key="1">
    <citation type="submission" date="2014-06" db="EMBL/GenBank/DDBJ databases">
        <title>Evolutionary Origins and Diversification of the Mycorrhizal Mutualists.</title>
        <authorList>
            <consortium name="DOE Joint Genome Institute"/>
            <consortium name="Mycorrhizal Genomics Consortium"/>
            <person name="Kohler A."/>
            <person name="Kuo A."/>
            <person name="Nagy L.G."/>
            <person name="Floudas D."/>
            <person name="Copeland A."/>
            <person name="Barry K.W."/>
            <person name="Cichocki N."/>
            <person name="Veneault-Fourrey C."/>
            <person name="LaButti K."/>
            <person name="Lindquist E.A."/>
            <person name="Lipzen A."/>
            <person name="Lundell T."/>
            <person name="Morin E."/>
            <person name="Murat C."/>
            <person name="Riley R."/>
            <person name="Ohm R."/>
            <person name="Sun H."/>
            <person name="Tunlid A."/>
            <person name="Henrissat B."/>
            <person name="Grigoriev I.V."/>
            <person name="Hibbett D.S."/>
            <person name="Martin F."/>
        </authorList>
    </citation>
    <scope>NUCLEOTIDE SEQUENCE [LARGE SCALE GENOMIC DNA]</scope>
    <source>
        <strain evidence="2 3">SS14</strain>
    </source>
</reference>
<evidence type="ECO:0000313" key="3">
    <source>
        <dbReference type="Proteomes" id="UP000054279"/>
    </source>
</evidence>